<dbReference type="RefSeq" id="WP_008484914.1">
    <property type="nucleotide sequence ID" value="NZ_AMRI01000014.1"/>
</dbReference>
<evidence type="ECO:0000259" key="3">
    <source>
        <dbReference type="Pfam" id="PF00561"/>
    </source>
</evidence>
<proteinExistence type="predicted"/>
<evidence type="ECO:0000313" key="4">
    <source>
        <dbReference type="EMBL" id="EKE72402.1"/>
    </source>
</evidence>
<organism evidence="4 5">
    <name type="scientific">Gallaecimonas xiamenensis 3-C-1</name>
    <dbReference type="NCBI Taxonomy" id="745411"/>
    <lineage>
        <taxon>Bacteria</taxon>
        <taxon>Pseudomonadati</taxon>
        <taxon>Pseudomonadota</taxon>
        <taxon>Gammaproteobacteria</taxon>
        <taxon>Enterobacterales</taxon>
        <taxon>Gallaecimonadaceae</taxon>
        <taxon>Gallaecimonas</taxon>
    </lineage>
</organism>
<name>K2JC61_9GAMM</name>
<keyword evidence="5" id="KW-1185">Reference proteome</keyword>
<accession>K2JC61</accession>
<keyword evidence="1" id="KW-0442">Lipid degradation</keyword>
<dbReference type="InterPro" id="IPR000073">
    <property type="entry name" value="AB_hydrolase_1"/>
</dbReference>
<protein>
    <submittedName>
        <fullName evidence="4">Esterase/lipase</fullName>
    </submittedName>
</protein>
<dbReference type="STRING" id="745411.B3C1_11237"/>
<dbReference type="eggNOG" id="COG2267">
    <property type="taxonomic scope" value="Bacteria"/>
</dbReference>
<evidence type="ECO:0000313" key="5">
    <source>
        <dbReference type="Proteomes" id="UP000006755"/>
    </source>
</evidence>
<evidence type="ECO:0000256" key="1">
    <source>
        <dbReference type="ARBA" id="ARBA00022963"/>
    </source>
</evidence>
<dbReference type="Pfam" id="PF00561">
    <property type="entry name" value="Abhydrolase_1"/>
    <property type="match status" value="1"/>
</dbReference>
<evidence type="ECO:0000256" key="2">
    <source>
        <dbReference type="ARBA" id="ARBA00023098"/>
    </source>
</evidence>
<dbReference type="EMBL" id="AMRI01000014">
    <property type="protein sequence ID" value="EKE72402.1"/>
    <property type="molecule type" value="Genomic_DNA"/>
</dbReference>
<dbReference type="SUPFAM" id="SSF53474">
    <property type="entry name" value="alpha/beta-Hydrolases"/>
    <property type="match status" value="1"/>
</dbReference>
<dbReference type="Proteomes" id="UP000006755">
    <property type="component" value="Unassembled WGS sequence"/>
</dbReference>
<comment type="caution">
    <text evidence="4">The sequence shown here is derived from an EMBL/GenBank/DDBJ whole genome shotgun (WGS) entry which is preliminary data.</text>
</comment>
<dbReference type="OrthoDB" id="5758827at2"/>
<dbReference type="PATRIC" id="fig|745411.4.peg.2207"/>
<dbReference type="InterPro" id="IPR029058">
    <property type="entry name" value="AB_hydrolase_fold"/>
</dbReference>
<dbReference type="AlphaFoldDB" id="K2JC61"/>
<dbReference type="Gene3D" id="3.40.50.1820">
    <property type="entry name" value="alpha/beta hydrolase"/>
    <property type="match status" value="1"/>
</dbReference>
<dbReference type="GO" id="GO:0016042">
    <property type="term" value="P:lipid catabolic process"/>
    <property type="evidence" value="ECO:0007669"/>
    <property type="project" value="UniProtKB-KW"/>
</dbReference>
<sequence>MSESLFLSQGQHRLHLRRLGPAEGQPALMLHGAISNGRVFYSDSGKGLGPYLAEAGFCVYVLDLRGRGLSEPAIGAGAEHGQLESIRDDLPAVQEFIQGRHPRRQVHWLAHSWGGVLMASTLARFPALCAGVASLTFFGSKRSIHSWSAERLLKVELVWNRLAPRWVAKHGYLPAKAKGIGADDETAASLRHSIAWVKTGPWVDPEDGFDYQAAAATVPWPRLWMLAGKGDRALGNPADVARFKAEMGAKGELTLLAKGQGFRRNYDHLNMLVGQDAAEDIFPRVKTWLLAPA</sequence>
<dbReference type="PANTHER" id="PTHR11005">
    <property type="entry name" value="LYSOSOMAL ACID LIPASE-RELATED"/>
    <property type="match status" value="1"/>
</dbReference>
<keyword evidence="2" id="KW-0443">Lipid metabolism</keyword>
<gene>
    <name evidence="4" type="ORF">B3C1_11237</name>
</gene>
<feature type="domain" description="AB hydrolase-1" evidence="3">
    <location>
        <begin position="28"/>
        <end position="137"/>
    </location>
</feature>
<reference evidence="4 5" key="1">
    <citation type="journal article" date="2012" name="J. Bacteriol.">
        <title>Genome Sequence of Gallaecimonas xiamenensis Type Strain 3-C-1.</title>
        <authorList>
            <person name="Lai Q."/>
            <person name="Wang L."/>
            <person name="Wang W."/>
            <person name="Shao Z."/>
        </authorList>
    </citation>
    <scope>NUCLEOTIDE SEQUENCE [LARGE SCALE GENOMIC DNA]</scope>
    <source>
        <strain evidence="4 5">3-C-1</strain>
    </source>
</reference>